<name>A0A9J7NCJ7_BRAFL</name>
<reference evidence="4" key="2">
    <citation type="submission" date="2025-08" db="UniProtKB">
        <authorList>
            <consortium name="RefSeq"/>
        </authorList>
    </citation>
    <scope>IDENTIFICATION</scope>
    <source>
        <strain evidence="4">S238N-H82</strain>
        <tissue evidence="4">Testes</tissue>
    </source>
</reference>
<reference evidence="3" key="1">
    <citation type="journal article" date="2020" name="Nat. Ecol. Evol.">
        <title>Deeply conserved synteny resolves early events in vertebrate evolution.</title>
        <authorList>
            <person name="Simakov O."/>
            <person name="Marletaz F."/>
            <person name="Yue J.X."/>
            <person name="O'Connell B."/>
            <person name="Jenkins J."/>
            <person name="Brandt A."/>
            <person name="Calef R."/>
            <person name="Tung C.H."/>
            <person name="Huang T.K."/>
            <person name="Schmutz J."/>
            <person name="Satoh N."/>
            <person name="Yu J.K."/>
            <person name="Putnam N.H."/>
            <person name="Green R.E."/>
            <person name="Rokhsar D.S."/>
        </authorList>
    </citation>
    <scope>NUCLEOTIDE SEQUENCE [LARGE SCALE GENOMIC DNA]</scope>
    <source>
        <strain evidence="3">S238N-H82</strain>
    </source>
</reference>
<evidence type="ECO:0000313" key="3">
    <source>
        <dbReference type="Proteomes" id="UP000001554"/>
    </source>
</evidence>
<evidence type="ECO:0000313" key="4">
    <source>
        <dbReference type="RefSeq" id="XP_035698944.1"/>
    </source>
</evidence>
<dbReference type="GO" id="GO:0008757">
    <property type="term" value="F:S-adenosylmethionine-dependent methyltransferase activity"/>
    <property type="evidence" value="ECO:0007669"/>
    <property type="project" value="UniProtKB-ARBA"/>
</dbReference>
<dbReference type="RefSeq" id="XP_035698944.1">
    <property type="nucleotide sequence ID" value="XM_035843051.1"/>
</dbReference>
<dbReference type="GeneID" id="118431754"/>
<dbReference type="InterPro" id="IPR002052">
    <property type="entry name" value="DNA_methylase_N6_adenine_CS"/>
</dbReference>
<evidence type="ECO:0000256" key="2">
    <source>
        <dbReference type="SAM" id="MobiDB-lite"/>
    </source>
</evidence>
<dbReference type="InterPro" id="IPR007757">
    <property type="entry name" value="MT-A70-like"/>
</dbReference>
<proteinExistence type="inferred from homology"/>
<dbReference type="PANTHER" id="PTHR12829">
    <property type="entry name" value="N6-ADENOSINE-METHYLTRANSFERASE"/>
    <property type="match status" value="1"/>
</dbReference>
<dbReference type="AlphaFoldDB" id="A0A9J7NCJ7"/>
<evidence type="ECO:0000256" key="1">
    <source>
        <dbReference type="PROSITE-ProRule" id="PRU00489"/>
    </source>
</evidence>
<dbReference type="KEGG" id="bfo:118431754"/>
<dbReference type="PANTHER" id="PTHR12829:SF4">
    <property type="entry name" value="N(6)-ADENINE-SPECIFIC METHYLTRANSFERASE METTL4"/>
    <property type="match status" value="1"/>
</dbReference>
<dbReference type="GO" id="GO:0003676">
    <property type="term" value="F:nucleic acid binding"/>
    <property type="evidence" value="ECO:0007669"/>
    <property type="project" value="InterPro"/>
</dbReference>
<organism evidence="3 4">
    <name type="scientific">Branchiostoma floridae</name>
    <name type="common">Florida lancelet</name>
    <name type="synonym">Amphioxus</name>
    <dbReference type="NCBI Taxonomy" id="7739"/>
    <lineage>
        <taxon>Eukaryota</taxon>
        <taxon>Metazoa</taxon>
        <taxon>Chordata</taxon>
        <taxon>Cephalochordata</taxon>
        <taxon>Leptocardii</taxon>
        <taxon>Amphioxiformes</taxon>
        <taxon>Branchiostomatidae</taxon>
        <taxon>Branchiostoma</taxon>
    </lineage>
</organism>
<feature type="region of interest" description="Disordered" evidence="2">
    <location>
        <begin position="51"/>
        <end position="240"/>
    </location>
</feature>
<dbReference type="OrthoDB" id="61116at2759"/>
<feature type="compositionally biased region" description="Polar residues" evidence="2">
    <location>
        <begin position="212"/>
        <end position="230"/>
    </location>
</feature>
<dbReference type="PROSITE" id="PS00092">
    <property type="entry name" value="N6_MTASE"/>
    <property type="match status" value="1"/>
</dbReference>
<dbReference type="Pfam" id="PF05063">
    <property type="entry name" value="MT-A70"/>
    <property type="match status" value="1"/>
</dbReference>
<dbReference type="Proteomes" id="UP000001554">
    <property type="component" value="Chromosome 15"/>
</dbReference>
<feature type="region of interest" description="Disordered" evidence="2">
    <location>
        <begin position="254"/>
        <end position="279"/>
    </location>
</feature>
<accession>A0A9J7NCJ7</accession>
<sequence>MAVVVENDWGWFLNQKVAIEKYCETVSDGDAERSYSCKEELFAITQPHITAHHGGSLTQPHITAHPGESLTQPHITAHHGGSLTQPHIPAHHGGSLTQPHIPAHHGGNLTQPHITAHHGGSLTQPHITAHHGGNLTQPHITAHHGGSLTQPHIPAHHGGNLTQPHITAHHGGSLTQPHITAHHGGSLTQPHITSHPGESLTQPHITAHHGGNLTQPHISAHQGGSLTQPHITAHPGESHADHVQTGLEAVAMGTNASANGYQDRKSRKRKRKRTSDLNTGEAAAMEYHIQIRTKLVQAHTAILLTGRASGLFQDIPSDVGPVGKPFQDWGPGNCLADLCDLARITGDEKPLYISQGTPLEESRDIFNRLVLIDSNQPIIKCLLGSRYLLPPRSSFLMSDITRMEPLLQGGLKYHLIVMDPPWENKSVKRGRKYESLSPWQLFQLPIPSLAAPGCLVVTWVTNRQQHMRFVRERLYPHWSVEPVAEWHWLKVTRTGEPVFPMDSPHKKPYETIILGRFQDQSDGHTETSSSPLSDVPRHKVICSVPCAIHSRKPTLDEVLQKYLPPSPICLELFARCLQPRWTSWGNEPLKEPEEQWLLRLSNDGRDCIHFKVSCDWSWFPIQGHQIPALRLLQ</sequence>
<comment type="similarity">
    <text evidence="1">Belongs to the MT-A70-like family.</text>
</comment>
<gene>
    <name evidence="4" type="primary">LOC118431754</name>
</gene>
<dbReference type="GO" id="GO:0032259">
    <property type="term" value="P:methylation"/>
    <property type="evidence" value="ECO:0007669"/>
    <property type="project" value="InterPro"/>
</dbReference>
<keyword evidence="3" id="KW-1185">Reference proteome</keyword>
<dbReference type="PROSITE" id="PS51143">
    <property type="entry name" value="MT_A70"/>
    <property type="match status" value="1"/>
</dbReference>
<protein>
    <submittedName>
        <fullName evidence="4">N(6)-adenine-specific methyltransferase METTL4-like isoform X1</fullName>
    </submittedName>
</protein>
<dbReference type="GO" id="GO:0008168">
    <property type="term" value="F:methyltransferase activity"/>
    <property type="evidence" value="ECO:0000318"/>
    <property type="project" value="GO_Central"/>
</dbReference>